<dbReference type="PANTHER" id="PTHR45674">
    <property type="entry name" value="DNA LIGASE 1/3 FAMILY MEMBER"/>
    <property type="match status" value="1"/>
</dbReference>
<dbReference type="Gene3D" id="3.30.1490.70">
    <property type="match status" value="1"/>
</dbReference>
<dbReference type="GO" id="GO:0006310">
    <property type="term" value="P:DNA recombination"/>
    <property type="evidence" value="ECO:0007669"/>
    <property type="project" value="InterPro"/>
</dbReference>
<dbReference type="Pfam" id="PF01068">
    <property type="entry name" value="DNA_ligase_A_M"/>
    <property type="match status" value="1"/>
</dbReference>
<dbReference type="Proteomes" id="UP000430670">
    <property type="component" value="Unassembled WGS sequence"/>
</dbReference>
<gene>
    <name evidence="6" type="ORF">GJ688_14985</name>
</gene>
<evidence type="ECO:0000256" key="2">
    <source>
        <dbReference type="ARBA" id="ARBA00012727"/>
    </source>
</evidence>
<keyword evidence="3" id="KW-0436">Ligase</keyword>
<comment type="caution">
    <text evidence="6">The sequence shown here is derived from an EMBL/GenBank/DDBJ whole genome shotgun (WGS) entry which is preliminary data.</text>
</comment>
<dbReference type="SUPFAM" id="SSF56091">
    <property type="entry name" value="DNA ligase/mRNA capping enzyme, catalytic domain"/>
    <property type="match status" value="1"/>
</dbReference>
<dbReference type="InterPro" id="IPR016059">
    <property type="entry name" value="DNA_ligase_ATP-dep_CS"/>
</dbReference>
<dbReference type="InterPro" id="IPR012310">
    <property type="entry name" value="DNA_ligase_ATP-dep_cent"/>
</dbReference>
<dbReference type="GO" id="GO:0005524">
    <property type="term" value="F:ATP binding"/>
    <property type="evidence" value="ECO:0007669"/>
    <property type="project" value="InterPro"/>
</dbReference>
<dbReference type="InterPro" id="IPR012340">
    <property type="entry name" value="NA-bd_OB-fold"/>
</dbReference>
<comment type="similarity">
    <text evidence="1">Belongs to the ATP-dependent DNA ligase family.</text>
</comment>
<dbReference type="InterPro" id="IPR050191">
    <property type="entry name" value="ATP-dep_DNA_ligase"/>
</dbReference>
<sequence length="298" mass="34102">MKPIQPMEPVIAPEPFDDPDYLFQIKWDGIRALAYVQEKGIRLFNRKGREITKQYPEITGADILLPGEKGIVDGELIVLDETGKPSFPLVLRRDRMQTAGSILRGVQQYPVQFMVFDLLDLNDESLLEKPLDDRLDMLSTHLVTGQKISLTESYQEEGNIFFQGIQDLGLEGMVAKEKQSSYISGKKHSAWKKIKNFRTITCWVIGYTQSLADRIASLALGAENSENSPYLGRVSSGITDKEAVLWYQRLYPDRRNLSTKVDYQPVTPRYRVKVRFLEWTPDLRLRHPSYLGEETGLT</sequence>
<dbReference type="EMBL" id="WNKU01000021">
    <property type="protein sequence ID" value="MTV50278.1"/>
    <property type="molecule type" value="Genomic_DNA"/>
</dbReference>
<name>A0A6I3SMQ2_HELMO</name>
<dbReference type="PROSITE" id="PS00697">
    <property type="entry name" value="DNA_LIGASE_A1"/>
    <property type="match status" value="1"/>
</dbReference>
<dbReference type="InterPro" id="IPR012309">
    <property type="entry name" value="DNA_ligase_ATP-dep_C"/>
</dbReference>
<dbReference type="Pfam" id="PF04679">
    <property type="entry name" value="DNA_ligase_A_C"/>
    <property type="match status" value="1"/>
</dbReference>
<dbReference type="AlphaFoldDB" id="A0A6I3SMQ2"/>
<dbReference type="RefSeq" id="WP_155477362.1">
    <property type="nucleotide sequence ID" value="NZ_WNKU01000021.1"/>
</dbReference>
<dbReference type="OrthoDB" id="9802472at2"/>
<evidence type="ECO:0000256" key="1">
    <source>
        <dbReference type="ARBA" id="ARBA00007572"/>
    </source>
</evidence>
<evidence type="ECO:0000259" key="5">
    <source>
        <dbReference type="PROSITE" id="PS50160"/>
    </source>
</evidence>
<feature type="domain" description="ATP-dependent DNA ligase family profile" evidence="5">
    <location>
        <begin position="104"/>
        <end position="237"/>
    </location>
</feature>
<keyword evidence="7" id="KW-1185">Reference proteome</keyword>
<evidence type="ECO:0000313" key="6">
    <source>
        <dbReference type="EMBL" id="MTV50278.1"/>
    </source>
</evidence>
<accession>A0A6I3SMQ2</accession>
<dbReference type="EC" id="6.5.1.1" evidence="2"/>
<dbReference type="PROSITE" id="PS50160">
    <property type="entry name" value="DNA_LIGASE_A3"/>
    <property type="match status" value="1"/>
</dbReference>
<dbReference type="PANTHER" id="PTHR45674:SF4">
    <property type="entry name" value="DNA LIGASE 1"/>
    <property type="match status" value="1"/>
</dbReference>
<dbReference type="SUPFAM" id="SSF50249">
    <property type="entry name" value="Nucleic acid-binding proteins"/>
    <property type="match status" value="1"/>
</dbReference>
<proteinExistence type="inferred from homology"/>
<organism evidence="6 7">
    <name type="scientific">Heliobacterium mobile</name>
    <name type="common">Heliobacillus mobilis</name>
    <dbReference type="NCBI Taxonomy" id="28064"/>
    <lineage>
        <taxon>Bacteria</taxon>
        <taxon>Bacillati</taxon>
        <taxon>Bacillota</taxon>
        <taxon>Clostridia</taxon>
        <taxon>Eubacteriales</taxon>
        <taxon>Heliobacteriaceae</taxon>
        <taxon>Heliobacterium</taxon>
    </lineage>
</organism>
<dbReference type="CDD" id="cd07906">
    <property type="entry name" value="Adenylation_DNA_ligase_LigD_LigC"/>
    <property type="match status" value="1"/>
</dbReference>
<dbReference type="Gene3D" id="2.40.50.140">
    <property type="entry name" value="Nucleic acid-binding proteins"/>
    <property type="match status" value="1"/>
</dbReference>
<evidence type="ECO:0000256" key="4">
    <source>
        <dbReference type="ARBA" id="ARBA00034003"/>
    </source>
</evidence>
<dbReference type="PROSITE" id="PS00333">
    <property type="entry name" value="DNA_LIGASE_A2"/>
    <property type="match status" value="1"/>
</dbReference>
<dbReference type="Gene3D" id="3.30.470.30">
    <property type="entry name" value="DNA ligase/mRNA capping enzyme"/>
    <property type="match status" value="1"/>
</dbReference>
<protein>
    <recommendedName>
        <fullName evidence="2">DNA ligase (ATP)</fullName>
        <ecNumber evidence="2">6.5.1.1</ecNumber>
    </recommendedName>
</protein>
<reference evidence="6 7" key="1">
    <citation type="submission" date="2019-11" db="EMBL/GenBank/DDBJ databases">
        <title>Whole-genome sequence of a the green, strictly anaerobic photosynthetic bacterium Heliobacillus mobilis DSM 6151.</title>
        <authorList>
            <person name="Kyndt J.A."/>
            <person name="Meyer T.E."/>
        </authorList>
    </citation>
    <scope>NUCLEOTIDE SEQUENCE [LARGE SCALE GENOMIC DNA]</scope>
    <source>
        <strain evidence="6 7">DSM 6151</strain>
    </source>
</reference>
<dbReference type="GO" id="GO:0003910">
    <property type="term" value="F:DNA ligase (ATP) activity"/>
    <property type="evidence" value="ECO:0007669"/>
    <property type="project" value="UniProtKB-EC"/>
</dbReference>
<comment type="catalytic activity">
    <reaction evidence="4">
        <text>ATP + (deoxyribonucleotide)n-3'-hydroxyl + 5'-phospho-(deoxyribonucleotide)m = (deoxyribonucleotide)n+m + AMP + diphosphate.</text>
        <dbReference type="EC" id="6.5.1.1"/>
    </reaction>
</comment>
<evidence type="ECO:0000313" key="7">
    <source>
        <dbReference type="Proteomes" id="UP000430670"/>
    </source>
</evidence>
<dbReference type="GO" id="GO:0006281">
    <property type="term" value="P:DNA repair"/>
    <property type="evidence" value="ECO:0007669"/>
    <property type="project" value="InterPro"/>
</dbReference>
<evidence type="ECO:0000256" key="3">
    <source>
        <dbReference type="ARBA" id="ARBA00022598"/>
    </source>
</evidence>